<organism evidence="1 2">
    <name type="scientific">Camellia lanceoleosa</name>
    <dbReference type="NCBI Taxonomy" id="1840588"/>
    <lineage>
        <taxon>Eukaryota</taxon>
        <taxon>Viridiplantae</taxon>
        <taxon>Streptophyta</taxon>
        <taxon>Embryophyta</taxon>
        <taxon>Tracheophyta</taxon>
        <taxon>Spermatophyta</taxon>
        <taxon>Magnoliopsida</taxon>
        <taxon>eudicotyledons</taxon>
        <taxon>Gunneridae</taxon>
        <taxon>Pentapetalae</taxon>
        <taxon>asterids</taxon>
        <taxon>Ericales</taxon>
        <taxon>Theaceae</taxon>
        <taxon>Camellia</taxon>
    </lineage>
</organism>
<comment type="caution">
    <text evidence="1">The sequence shown here is derived from an EMBL/GenBank/DDBJ whole genome shotgun (WGS) entry which is preliminary data.</text>
</comment>
<sequence>MLVSLLRWCYFDDRLCCPETVESPSNSFSRLGDGHCYGTSKWFCRSLHRAFDSQTKETLTIRQSSFGSKCELSQEFLKKVSKSGIVESLLSWSPGVVCSGSALLAEASWCMSVLPGLLAALLVWLNVAMLEWLCIAGPK</sequence>
<gene>
    <name evidence="1" type="ORF">LOK49_LG02G03538</name>
</gene>
<dbReference type="Proteomes" id="UP001060215">
    <property type="component" value="Chromosome 3"/>
</dbReference>
<name>A0ACC0IHF4_9ERIC</name>
<keyword evidence="2" id="KW-1185">Reference proteome</keyword>
<dbReference type="EMBL" id="CM045760">
    <property type="protein sequence ID" value="KAI8024817.1"/>
    <property type="molecule type" value="Genomic_DNA"/>
</dbReference>
<evidence type="ECO:0000313" key="1">
    <source>
        <dbReference type="EMBL" id="KAI8024817.1"/>
    </source>
</evidence>
<evidence type="ECO:0000313" key="2">
    <source>
        <dbReference type="Proteomes" id="UP001060215"/>
    </source>
</evidence>
<protein>
    <submittedName>
        <fullName evidence="1">DNA topoisomerase 2</fullName>
    </submittedName>
</protein>
<reference evidence="1 2" key="1">
    <citation type="journal article" date="2022" name="Plant J.">
        <title>Chromosome-level genome of Camellia lanceoleosa provides a valuable resource for understanding genome evolution and self-incompatibility.</title>
        <authorList>
            <person name="Gong W."/>
            <person name="Xiao S."/>
            <person name="Wang L."/>
            <person name="Liao Z."/>
            <person name="Chang Y."/>
            <person name="Mo W."/>
            <person name="Hu G."/>
            <person name="Li W."/>
            <person name="Zhao G."/>
            <person name="Zhu H."/>
            <person name="Hu X."/>
            <person name="Ji K."/>
            <person name="Xiang X."/>
            <person name="Song Q."/>
            <person name="Yuan D."/>
            <person name="Jin S."/>
            <person name="Zhang L."/>
        </authorList>
    </citation>
    <scope>NUCLEOTIDE SEQUENCE [LARGE SCALE GENOMIC DNA]</scope>
    <source>
        <strain evidence="1">SQ_2022a</strain>
    </source>
</reference>
<accession>A0ACC0IHF4</accession>
<proteinExistence type="predicted"/>